<feature type="region of interest" description="Disordered" evidence="4">
    <location>
        <begin position="59"/>
        <end position="97"/>
    </location>
</feature>
<keyword evidence="1 5" id="KW-0732">Signal</keyword>
<organism evidence="7 8">
    <name type="scientific">Diploscapter pachys</name>
    <dbReference type="NCBI Taxonomy" id="2018661"/>
    <lineage>
        <taxon>Eukaryota</taxon>
        <taxon>Metazoa</taxon>
        <taxon>Ecdysozoa</taxon>
        <taxon>Nematoda</taxon>
        <taxon>Chromadorea</taxon>
        <taxon>Rhabditida</taxon>
        <taxon>Rhabditina</taxon>
        <taxon>Rhabditomorpha</taxon>
        <taxon>Rhabditoidea</taxon>
        <taxon>Rhabditidae</taxon>
        <taxon>Diploscapter</taxon>
    </lineage>
</organism>
<dbReference type="EMBL" id="LIAE01008147">
    <property type="protein sequence ID" value="PAV75246.1"/>
    <property type="molecule type" value="Genomic_DNA"/>
</dbReference>
<dbReference type="Proteomes" id="UP000218231">
    <property type="component" value="Unassembled WGS sequence"/>
</dbReference>
<dbReference type="OrthoDB" id="5863778at2759"/>
<gene>
    <name evidence="7" type="ORF">WR25_19840</name>
</gene>
<reference evidence="7 8" key="1">
    <citation type="journal article" date="2017" name="Curr. Biol.">
        <title>Genome architecture and evolution of a unichromosomal asexual nematode.</title>
        <authorList>
            <person name="Fradin H."/>
            <person name="Zegar C."/>
            <person name="Gutwein M."/>
            <person name="Lucas J."/>
            <person name="Kovtun M."/>
            <person name="Corcoran D."/>
            <person name="Baugh L.R."/>
            <person name="Kiontke K."/>
            <person name="Gunsalus K."/>
            <person name="Fitch D.H."/>
            <person name="Piano F."/>
        </authorList>
    </citation>
    <scope>NUCLEOTIDE SEQUENCE [LARGE SCALE GENOMIC DNA]</scope>
    <source>
        <strain evidence="7">PF1309</strain>
    </source>
</reference>
<sequence length="342" mass="36248">MMYLLFIFSLITIAYSQTCSNESPGSCIMGNCPGEFTCIEDGSPNGICCANADIVTTTTTPSTTTTTPSTSTTTPSTSTTTRSTSTTKVAGQSTTPASGTCVDKLNPKTGVSGRCGVSTTTTASSTCVDKLNPNTGVSGRCGVSATTTASITCVDKLNPKTGVSDCPRMASYCNNAAYYDLMTDQCPKTCGRCGVSATATASSTCVDKLNPNTGVSDCPRMASYCNNAAYYNVMTDQNNENRIFRNYRMRTFRDKRNKWSDQVLTVRFAISVVENPQGQKISSKFEGYPCPLPSSARQHSVSGRVDEQLQRSQHTLHFHSGLDSAPLTPAAVSGSSTSKQQG</sequence>
<evidence type="ECO:0000256" key="4">
    <source>
        <dbReference type="SAM" id="MobiDB-lite"/>
    </source>
</evidence>
<evidence type="ECO:0000256" key="2">
    <source>
        <dbReference type="ARBA" id="ARBA00023157"/>
    </source>
</evidence>
<feature type="signal peptide" evidence="5">
    <location>
        <begin position="1"/>
        <end position="16"/>
    </location>
</feature>
<feature type="chain" id="PRO_5012833005" description="ShKT domain-containing protein" evidence="5">
    <location>
        <begin position="17"/>
        <end position="342"/>
    </location>
</feature>
<dbReference type="SMART" id="SM00254">
    <property type="entry name" value="ShKT"/>
    <property type="match status" value="2"/>
</dbReference>
<feature type="compositionally biased region" description="Polar residues" evidence="4">
    <location>
        <begin position="88"/>
        <end position="97"/>
    </location>
</feature>
<feature type="compositionally biased region" description="Polar residues" evidence="4">
    <location>
        <begin position="333"/>
        <end position="342"/>
    </location>
</feature>
<comment type="caution">
    <text evidence="3">Lacks conserved residue(s) required for the propagation of feature annotation.</text>
</comment>
<dbReference type="AlphaFoldDB" id="A0A2A2KMN0"/>
<feature type="compositionally biased region" description="Low complexity" evidence="4">
    <location>
        <begin position="59"/>
        <end position="87"/>
    </location>
</feature>
<accession>A0A2A2KMN0</accession>
<proteinExistence type="predicted"/>
<dbReference type="InterPro" id="IPR003582">
    <property type="entry name" value="ShKT_dom"/>
</dbReference>
<evidence type="ECO:0000313" key="7">
    <source>
        <dbReference type="EMBL" id="PAV75246.1"/>
    </source>
</evidence>
<keyword evidence="2" id="KW-1015">Disulfide bond</keyword>
<evidence type="ECO:0000256" key="3">
    <source>
        <dbReference type="PROSITE-ProRule" id="PRU01005"/>
    </source>
</evidence>
<keyword evidence="8" id="KW-1185">Reference proteome</keyword>
<evidence type="ECO:0000259" key="6">
    <source>
        <dbReference type="PROSITE" id="PS51670"/>
    </source>
</evidence>
<dbReference type="PANTHER" id="PTHR46219:SF5">
    <property type="entry name" value="SHKT DOMAIN-CONTAINING PROTEIN"/>
    <property type="match status" value="1"/>
</dbReference>
<evidence type="ECO:0000256" key="5">
    <source>
        <dbReference type="SAM" id="SignalP"/>
    </source>
</evidence>
<protein>
    <recommendedName>
        <fullName evidence="6">ShKT domain-containing protein</fullName>
    </recommendedName>
</protein>
<feature type="domain" description="ShKT" evidence="6">
    <location>
        <begin position="153"/>
        <end position="193"/>
    </location>
</feature>
<dbReference type="Gene3D" id="1.10.10.1940">
    <property type="match status" value="2"/>
</dbReference>
<comment type="caution">
    <text evidence="7">The sequence shown here is derived from an EMBL/GenBank/DDBJ whole genome shotgun (WGS) entry which is preliminary data.</text>
</comment>
<dbReference type="FunFam" id="1.10.10.1940:FF:000002">
    <property type="entry name" value="PHAryngeal gland Toxin-related"/>
    <property type="match status" value="1"/>
</dbReference>
<evidence type="ECO:0000256" key="1">
    <source>
        <dbReference type="ARBA" id="ARBA00022729"/>
    </source>
</evidence>
<evidence type="ECO:0000313" key="8">
    <source>
        <dbReference type="Proteomes" id="UP000218231"/>
    </source>
</evidence>
<name>A0A2A2KMN0_9BILA</name>
<dbReference type="PANTHER" id="PTHR46219">
    <property type="entry name" value="PROTEIN CBG11138"/>
    <property type="match status" value="1"/>
</dbReference>
<dbReference type="Pfam" id="PF01549">
    <property type="entry name" value="ShK"/>
    <property type="match status" value="2"/>
</dbReference>
<feature type="region of interest" description="Disordered" evidence="4">
    <location>
        <begin position="319"/>
        <end position="342"/>
    </location>
</feature>
<dbReference type="PROSITE" id="PS51670">
    <property type="entry name" value="SHKT"/>
    <property type="match status" value="1"/>
</dbReference>
<dbReference type="STRING" id="2018661.A0A2A2KMN0"/>